<sequence>MHWSHILLAALAGLDVAHAHSHDEPIMNIIRGRRGPDALRRKRAAYEAWNPPSVPLKPREESSKVLETRDQALPAGIKVGDGSTCGKTAGACKAGQCCSSAGWCGTGPEYCSAPDCQISYGPACDGNKKPNGPDTSNDARPKRGSVPYGGLGIYSCVKDGDIAITFDDGPYKYTAAMLDAFKAHGAVATWYITGNNIGKGMINVAYRDVIKRMVAEGHQIASHTWSHENLDQMTLSQRKNQMVYNEIAFTDILGFYPTYMRPPFSICGTECQGQMADLGYHITYFDLDTQGYLHTEPSRISVSNDLWDAAMLARSPCNASYLHIEHDIHQQVAETFTPHMLDSLVKNGWKAVTVGECLGDPVENWYRRGNPGYNFKITAATPPVCSATGAATSKTSGASSRAGTASSAAASATSTNISKDATCGGTSGYTCKDSAFGSCCSVNGWCGSTAAYCGTGCQSKFGTCTNSDTVSSAGGAGSGSSATKAASGALPSSTLPVSSIGECGAKVGQTCLGFGQGTCCSQYNYCGNTEGHCGAGCQSGFGTCNAGAGTSSAASAAAPASSNTANKKPSTDGTCGASNNGFNCLGTAFGDCCSPYGFCGTTSGHCDTGCQSGYGKCSGTGADTNVSRDGKCGDLGSTLGQVLCQGSAFGNCCSAYGFCGSTDAHCGTGCQSKFGTCSMSIEVTSTESQLTSSILPPANTVSQKPETSTASSSVRSSVNAVVSTSSSRSNVPASSSSRSTTLATTSKTSSASVPTQTAKPIKTVNRAGDTCGESSAQKCGTGLCCTSRGVCANTRSLWFNNSSCYKSNGCKVGWGTCF</sequence>
<dbReference type="Proteomes" id="UP000805649">
    <property type="component" value="Unassembled WGS sequence"/>
</dbReference>
<evidence type="ECO:0000313" key="1">
    <source>
        <dbReference type="EMBL" id="KAL0932037.1"/>
    </source>
</evidence>
<organism evidence="1 2">
    <name type="scientific">Colletotrichum truncatum</name>
    <name type="common">Anthracnose fungus</name>
    <name type="synonym">Colletotrichum capsici</name>
    <dbReference type="NCBI Taxonomy" id="5467"/>
    <lineage>
        <taxon>Eukaryota</taxon>
        <taxon>Fungi</taxon>
        <taxon>Dikarya</taxon>
        <taxon>Ascomycota</taxon>
        <taxon>Pezizomycotina</taxon>
        <taxon>Sordariomycetes</taxon>
        <taxon>Hypocreomycetidae</taxon>
        <taxon>Glomerellales</taxon>
        <taxon>Glomerellaceae</taxon>
        <taxon>Colletotrichum</taxon>
        <taxon>Colletotrichum truncatum species complex</taxon>
    </lineage>
</organism>
<evidence type="ECO:0000313" key="2">
    <source>
        <dbReference type="Proteomes" id="UP000805649"/>
    </source>
</evidence>
<comment type="caution">
    <text evidence="1">The sequence shown here is derived from an EMBL/GenBank/DDBJ whole genome shotgun (WGS) entry which is preliminary data.</text>
</comment>
<accession>A0ACC3YJL9</accession>
<gene>
    <name evidence="1" type="ORF">CTRU02_212990</name>
</gene>
<proteinExistence type="predicted"/>
<reference evidence="1 2" key="1">
    <citation type="journal article" date="2020" name="Phytopathology">
        <title>Genome Sequence Resources of Colletotrichum truncatum, C. plurivorum, C. musicola, and C. sojae: Four Species Pathogenic to Soybean (Glycine max).</title>
        <authorList>
            <person name="Rogerio F."/>
            <person name="Boufleur T.R."/>
            <person name="Ciampi-Guillardi M."/>
            <person name="Sukno S.A."/>
            <person name="Thon M.R."/>
            <person name="Massola Junior N.S."/>
            <person name="Baroncelli R."/>
        </authorList>
    </citation>
    <scope>NUCLEOTIDE SEQUENCE [LARGE SCALE GENOMIC DNA]</scope>
    <source>
        <strain evidence="1 2">CMES1059</strain>
    </source>
</reference>
<keyword evidence="2" id="KW-1185">Reference proteome</keyword>
<dbReference type="EMBL" id="VUJX02000009">
    <property type="protein sequence ID" value="KAL0932037.1"/>
    <property type="molecule type" value="Genomic_DNA"/>
</dbReference>
<name>A0ACC3YJL9_COLTU</name>
<protein>
    <submittedName>
        <fullName evidence="1">Chitin recognition protein</fullName>
    </submittedName>
</protein>